<dbReference type="Proteomes" id="UP000824019">
    <property type="component" value="Unassembled WGS sequence"/>
</dbReference>
<dbReference type="Pfam" id="PF02775">
    <property type="entry name" value="TPP_enzyme_C"/>
    <property type="match status" value="1"/>
</dbReference>
<feature type="domain" description="Thiamine pyrophosphate enzyme TPP-binding" evidence="1">
    <location>
        <begin position="39"/>
        <end position="150"/>
    </location>
</feature>
<dbReference type="PANTHER" id="PTHR32154:SF0">
    <property type="entry name" value="PYRUVATE-FLAVODOXIN OXIDOREDUCTASE-RELATED"/>
    <property type="match status" value="1"/>
</dbReference>
<dbReference type="Gene3D" id="3.40.50.970">
    <property type="match status" value="1"/>
</dbReference>
<proteinExistence type="predicted"/>
<evidence type="ECO:0000313" key="2">
    <source>
        <dbReference type="EMBL" id="MBS5830215.1"/>
    </source>
</evidence>
<organism evidence="2 3">
    <name type="scientific">Campylobacter concisus</name>
    <dbReference type="NCBI Taxonomy" id="199"/>
    <lineage>
        <taxon>Bacteria</taxon>
        <taxon>Pseudomonadati</taxon>
        <taxon>Campylobacterota</taxon>
        <taxon>Epsilonproteobacteria</taxon>
        <taxon>Campylobacterales</taxon>
        <taxon>Campylobacteraceae</taxon>
        <taxon>Campylobacter</taxon>
    </lineage>
</organism>
<evidence type="ECO:0000313" key="3">
    <source>
        <dbReference type="Proteomes" id="UP000824019"/>
    </source>
</evidence>
<gene>
    <name evidence="2" type="ORF">KIC69_05225</name>
</gene>
<dbReference type="GO" id="GO:0044281">
    <property type="term" value="P:small molecule metabolic process"/>
    <property type="evidence" value="ECO:0007669"/>
    <property type="project" value="UniProtKB-ARBA"/>
</dbReference>
<dbReference type="EMBL" id="JAHAKR010000212">
    <property type="protein sequence ID" value="MBS5830215.1"/>
    <property type="molecule type" value="Genomic_DNA"/>
</dbReference>
<dbReference type="InterPro" id="IPR029061">
    <property type="entry name" value="THDP-binding"/>
</dbReference>
<name>A0A9E1BA17_9BACT</name>
<keyword evidence="2" id="KW-0670">Pyruvate</keyword>
<comment type="caution">
    <text evidence="2">The sequence shown here is derived from an EMBL/GenBank/DDBJ whole genome shotgun (WGS) entry which is preliminary data.</text>
</comment>
<dbReference type="InterPro" id="IPR011766">
    <property type="entry name" value="TPP_enzyme_TPP-bd"/>
</dbReference>
<reference evidence="2" key="1">
    <citation type="submission" date="2021-02" db="EMBL/GenBank/DDBJ databases">
        <title>Infant gut strain persistence is associated with maternal origin, phylogeny, and functional potential including surface adhesion and iron acquisition.</title>
        <authorList>
            <person name="Lou Y.C."/>
        </authorList>
    </citation>
    <scope>NUCLEOTIDE SEQUENCE</scope>
    <source>
        <strain evidence="2">L3_101_000G1_dasL3_101_000G1_concoct_7_sub</strain>
    </source>
</reference>
<dbReference type="GO" id="GO:0006979">
    <property type="term" value="P:response to oxidative stress"/>
    <property type="evidence" value="ECO:0007669"/>
    <property type="project" value="TreeGrafter"/>
</dbReference>
<dbReference type="SUPFAM" id="SSF52518">
    <property type="entry name" value="Thiamin diphosphate-binding fold (THDP-binding)"/>
    <property type="match status" value="1"/>
</dbReference>
<dbReference type="InterPro" id="IPR050722">
    <property type="entry name" value="Pyruvate:ferred/Flavod_OxRd"/>
</dbReference>
<evidence type="ECO:0000259" key="1">
    <source>
        <dbReference type="Pfam" id="PF02775"/>
    </source>
</evidence>
<sequence>NDGVKTQEITKNLLPILEQNLSAPGVKEILELKKFLVKKSQWIIGGDGWAYDIGFGGLDHVLASGENVNVLVLDTEVYSNTGGQSSKSSRAGSIAQFTASGKPAQKKDLGYIAMTYGNIFVAQINSNASQANVIKAIAAAEDYDGPSLIIAYSPCIAHGIKGGLSQSGGQGELATKCGYWPTYLYDPRLLKEGQNPLKITSKEPDWSLYEEFLLNEVRYNSLKKTNPEHADELLAKNKADAQRRYRQLKRLSLADFSDEIN</sequence>
<dbReference type="PANTHER" id="PTHR32154">
    <property type="entry name" value="PYRUVATE-FLAVODOXIN OXIDOREDUCTASE-RELATED"/>
    <property type="match status" value="1"/>
</dbReference>
<feature type="non-terminal residue" evidence="2">
    <location>
        <position position="1"/>
    </location>
</feature>
<dbReference type="GO" id="GO:0003824">
    <property type="term" value="F:catalytic activity"/>
    <property type="evidence" value="ECO:0007669"/>
    <property type="project" value="InterPro"/>
</dbReference>
<dbReference type="GO" id="GO:0030976">
    <property type="term" value="F:thiamine pyrophosphate binding"/>
    <property type="evidence" value="ECO:0007669"/>
    <property type="project" value="InterPro"/>
</dbReference>
<accession>A0A9E1BA17</accession>
<dbReference type="AlphaFoldDB" id="A0A9E1BA17"/>
<protein>
    <submittedName>
        <fullName evidence="2">Pyruvate:ferredoxin (Flavodoxin) oxidoreductase</fullName>
    </submittedName>
</protein>